<comment type="similarity">
    <text evidence="2 6">Belongs to the CTL (choline transporter-like) family.</text>
</comment>
<feature type="region of interest" description="Disordered" evidence="7">
    <location>
        <begin position="599"/>
        <end position="621"/>
    </location>
</feature>
<dbReference type="GO" id="GO:0022857">
    <property type="term" value="F:transmembrane transporter activity"/>
    <property type="evidence" value="ECO:0007669"/>
    <property type="project" value="UniProtKB-UniRule"/>
</dbReference>
<dbReference type="Proteomes" id="UP000494165">
    <property type="component" value="Unassembled WGS sequence"/>
</dbReference>
<feature type="compositionally biased region" description="Basic and acidic residues" evidence="7">
    <location>
        <begin position="602"/>
        <end position="611"/>
    </location>
</feature>
<feature type="transmembrane region" description="Helical" evidence="6">
    <location>
        <begin position="410"/>
        <end position="432"/>
    </location>
</feature>
<proteinExistence type="inferred from homology"/>
<evidence type="ECO:0000256" key="1">
    <source>
        <dbReference type="ARBA" id="ARBA00004141"/>
    </source>
</evidence>
<evidence type="ECO:0000256" key="4">
    <source>
        <dbReference type="ARBA" id="ARBA00022989"/>
    </source>
</evidence>
<feature type="transmembrane region" description="Helical" evidence="6">
    <location>
        <begin position="185"/>
        <end position="203"/>
    </location>
</feature>
<dbReference type="PANTHER" id="PTHR12385:SF96">
    <property type="entry name" value="CHOLINE TRANSPORTER-LIKE PROTEIN"/>
    <property type="match status" value="1"/>
</dbReference>
<evidence type="ECO:0000256" key="6">
    <source>
        <dbReference type="RuleBase" id="RU368066"/>
    </source>
</evidence>
<feature type="transmembrane region" description="Helical" evidence="6">
    <location>
        <begin position="364"/>
        <end position="389"/>
    </location>
</feature>
<feature type="transmembrane region" description="Helical" evidence="6">
    <location>
        <begin position="304"/>
        <end position="328"/>
    </location>
</feature>
<name>A0A8S1DJP1_9INSE</name>
<evidence type="ECO:0000256" key="7">
    <source>
        <dbReference type="SAM" id="MobiDB-lite"/>
    </source>
</evidence>
<comment type="subcellular location">
    <subcellularLocation>
        <location evidence="6">Cell membrane</location>
        <topology evidence="6">Multi-pass membrane protein</topology>
    </subcellularLocation>
    <subcellularLocation>
        <location evidence="1">Membrane</location>
        <topology evidence="1">Multi-pass membrane protein</topology>
    </subcellularLocation>
</comment>
<comment type="function">
    <text evidence="6">Choline transporter.</text>
</comment>
<dbReference type="Pfam" id="PF04515">
    <property type="entry name" value="Choline_transpo"/>
    <property type="match status" value="1"/>
</dbReference>
<dbReference type="GO" id="GO:0005886">
    <property type="term" value="C:plasma membrane"/>
    <property type="evidence" value="ECO:0007669"/>
    <property type="project" value="UniProtKB-SubCell"/>
</dbReference>
<dbReference type="OrthoDB" id="420519at2759"/>
<keyword evidence="3 6" id="KW-0812">Transmembrane</keyword>
<organism evidence="8 9">
    <name type="scientific">Cloeon dipterum</name>
    <dbReference type="NCBI Taxonomy" id="197152"/>
    <lineage>
        <taxon>Eukaryota</taxon>
        <taxon>Metazoa</taxon>
        <taxon>Ecdysozoa</taxon>
        <taxon>Arthropoda</taxon>
        <taxon>Hexapoda</taxon>
        <taxon>Insecta</taxon>
        <taxon>Pterygota</taxon>
        <taxon>Palaeoptera</taxon>
        <taxon>Ephemeroptera</taxon>
        <taxon>Pisciforma</taxon>
        <taxon>Baetidae</taxon>
        <taxon>Cloeon</taxon>
    </lineage>
</organism>
<sequence>MGSALSGGKDKVEPASPDKEGSATADTEETPYVTKRRCTDAICIILFIVFLIPLIGLLIYCIRYGDIYRILNGYDRCGNVCGRITERIGVAPNDPKFTCFGADMTKRKYLLVRGAGIRDNDNDQGANVNRECVTSCSGYPAYREFFTRCIPEKTQDQVNVFFSKTGISNFFQEVSEDMDLCAKEILALFFIALGFSIILLILLRVAVGLVVWFMLAAVLVVSFVASAFLWIRWANQRDKLKEDYRYLPQNQSELELKNVRSYLGYAIAATVITVVILLLILAVRSRIKLVVQLFREAGKAISDMPTLLLLPWLTFIFVGIFIAIWFYLALWIESSGMLTSENNVNFNYKKDAAMMVTRWYNLLAMFWITQFVIACQHMSVAGAVSFWYFSRRKSGLSSPVAKSISRTVRFHLGSVAFGSLLVAIVQFVRVILQSVYNTLKTGEESTMKTNLTKACGCCLAIFEKFLSYINRNAFVEIALKSTNFLESSARAISVIGSNALRVAAINSVGDFVLFLGKVAVTLSTMLVGIAMIQNKEGVQHVWVPITLASIFAYFVAHSFMTIYEMTIDTIFICFCEDCEKNDGVAKPYFMSRALMEFVDESDPSKSPDKTTRPSSAKTIEN</sequence>
<evidence type="ECO:0000256" key="3">
    <source>
        <dbReference type="ARBA" id="ARBA00022692"/>
    </source>
</evidence>
<evidence type="ECO:0000256" key="2">
    <source>
        <dbReference type="ARBA" id="ARBA00007168"/>
    </source>
</evidence>
<accession>A0A8S1DJP1</accession>
<dbReference type="AlphaFoldDB" id="A0A8S1DJP1"/>
<feature type="compositionally biased region" description="Basic and acidic residues" evidence="7">
    <location>
        <begin position="8"/>
        <end position="21"/>
    </location>
</feature>
<keyword evidence="9" id="KW-1185">Reference proteome</keyword>
<evidence type="ECO:0000313" key="8">
    <source>
        <dbReference type="EMBL" id="CAB3380337.1"/>
    </source>
</evidence>
<keyword evidence="5 6" id="KW-0472">Membrane</keyword>
<reference evidence="8 9" key="1">
    <citation type="submission" date="2020-04" db="EMBL/GenBank/DDBJ databases">
        <authorList>
            <person name="Alioto T."/>
            <person name="Alioto T."/>
            <person name="Gomez Garrido J."/>
        </authorList>
    </citation>
    <scope>NUCLEOTIDE SEQUENCE [LARGE SCALE GENOMIC DNA]</scope>
</reference>
<gene>
    <name evidence="8" type="ORF">CLODIP_2_CD14610</name>
</gene>
<feature type="transmembrane region" description="Helical" evidence="6">
    <location>
        <begin position="511"/>
        <end position="532"/>
    </location>
</feature>
<keyword evidence="4 6" id="KW-1133">Transmembrane helix</keyword>
<feature type="transmembrane region" description="Helical" evidence="6">
    <location>
        <begin position="262"/>
        <end position="283"/>
    </location>
</feature>
<dbReference type="EMBL" id="CADEPI010000205">
    <property type="protein sequence ID" value="CAB3380337.1"/>
    <property type="molecule type" value="Genomic_DNA"/>
</dbReference>
<evidence type="ECO:0000256" key="5">
    <source>
        <dbReference type="ARBA" id="ARBA00023136"/>
    </source>
</evidence>
<dbReference type="PANTHER" id="PTHR12385">
    <property type="entry name" value="CHOLINE TRANSPORTER-LIKE (SLC FAMILY 44)"/>
    <property type="match status" value="1"/>
</dbReference>
<feature type="region of interest" description="Disordered" evidence="7">
    <location>
        <begin position="1"/>
        <end position="28"/>
    </location>
</feature>
<feature type="transmembrane region" description="Helical" evidence="6">
    <location>
        <begin position="41"/>
        <end position="60"/>
    </location>
</feature>
<evidence type="ECO:0000313" key="9">
    <source>
        <dbReference type="Proteomes" id="UP000494165"/>
    </source>
</evidence>
<dbReference type="InterPro" id="IPR007603">
    <property type="entry name" value="Choline_transptr-like"/>
</dbReference>
<feature type="transmembrane region" description="Helical" evidence="6">
    <location>
        <begin position="541"/>
        <end position="563"/>
    </location>
</feature>
<protein>
    <recommendedName>
        <fullName evidence="6">Choline transporter-like protein</fullName>
    </recommendedName>
</protein>
<feature type="compositionally biased region" description="Polar residues" evidence="7">
    <location>
        <begin position="612"/>
        <end position="621"/>
    </location>
</feature>
<feature type="transmembrane region" description="Helical" evidence="6">
    <location>
        <begin position="210"/>
        <end position="231"/>
    </location>
</feature>
<comment type="caution">
    <text evidence="8">The sequence shown here is derived from an EMBL/GenBank/DDBJ whole genome shotgun (WGS) entry which is preliminary data.</text>
</comment>